<dbReference type="PANTHER" id="PTHR28244">
    <property type="entry name" value="RNA POLYMERASE I-SPECIFIC TRANSCRIPTION INITIATION FACTOR RRN11"/>
    <property type="match status" value="1"/>
</dbReference>
<dbReference type="EMBL" id="MU006230">
    <property type="protein sequence ID" value="KAF2824345.1"/>
    <property type="molecule type" value="Genomic_DNA"/>
</dbReference>
<dbReference type="GO" id="GO:0070860">
    <property type="term" value="C:RNA polymerase I core factor complex"/>
    <property type="evidence" value="ECO:0007669"/>
    <property type="project" value="TreeGrafter"/>
</dbReference>
<evidence type="ECO:0000313" key="3">
    <source>
        <dbReference type="Proteomes" id="UP000799424"/>
    </source>
</evidence>
<dbReference type="GO" id="GO:0001164">
    <property type="term" value="F:RNA polymerase I core promoter sequence-specific DNA binding"/>
    <property type="evidence" value="ECO:0007669"/>
    <property type="project" value="InterPro"/>
</dbReference>
<feature type="compositionally biased region" description="Polar residues" evidence="1">
    <location>
        <begin position="1"/>
        <end position="23"/>
    </location>
</feature>
<dbReference type="AlphaFoldDB" id="A0A6A6ZVJ4"/>
<dbReference type="GO" id="GO:0001181">
    <property type="term" value="F:RNA polymerase I general transcription initiation factor activity"/>
    <property type="evidence" value="ECO:0007669"/>
    <property type="project" value="InterPro"/>
</dbReference>
<dbReference type="Proteomes" id="UP000799424">
    <property type="component" value="Unassembled WGS sequence"/>
</dbReference>
<sequence length="380" mass="43041">MHFAPQETNGQQTTHSLRASQYRQVKKSRRGETQDESSSPEPELSTGPAPKARLYTAHASPEIAQLRAAGMVLEDELELPPPPFPHAHAKAVKNHYGPKQVQEEISKSPARLYAVSALSRVDSLNEQSQAISLKKTHLNVLSTVMHRCLVDEDYSRAGRAWGMLLRTQIAGGRPVDPRNHDRWGIGAETLLRRKPGLPLNDDPDPQALSQDMFSEEGFELAREYYERLIIQYPYRKLSPHAVDERTFYPAMFSLWIFEITEKSKRDPRARENAIQVEELARAMEISERLDQLIASPPFDKQASLLDLRGQLSLWTSVLLEGRLDDGEDWDMDATDRSLESSVSATNVRYSKRSSFFRGPKRTEPPGKPQPFRALTSNSKK</sequence>
<proteinExistence type="predicted"/>
<feature type="region of interest" description="Disordered" evidence="1">
    <location>
        <begin position="1"/>
        <end position="49"/>
    </location>
</feature>
<evidence type="ECO:0000256" key="1">
    <source>
        <dbReference type="SAM" id="MobiDB-lite"/>
    </source>
</evidence>
<dbReference type="GO" id="GO:0017025">
    <property type="term" value="F:TBP-class protein binding"/>
    <property type="evidence" value="ECO:0007669"/>
    <property type="project" value="TreeGrafter"/>
</dbReference>
<dbReference type="InterPro" id="IPR007224">
    <property type="entry name" value="TIF_Rrn11"/>
</dbReference>
<gene>
    <name evidence="2" type="ORF">CC86DRAFT_296800</name>
</gene>
<feature type="region of interest" description="Disordered" evidence="1">
    <location>
        <begin position="353"/>
        <end position="380"/>
    </location>
</feature>
<keyword evidence="3" id="KW-1185">Reference proteome</keyword>
<accession>A0A6A6ZVJ4</accession>
<evidence type="ECO:0000313" key="2">
    <source>
        <dbReference type="EMBL" id="KAF2824345.1"/>
    </source>
</evidence>
<organism evidence="2 3">
    <name type="scientific">Ophiobolus disseminans</name>
    <dbReference type="NCBI Taxonomy" id="1469910"/>
    <lineage>
        <taxon>Eukaryota</taxon>
        <taxon>Fungi</taxon>
        <taxon>Dikarya</taxon>
        <taxon>Ascomycota</taxon>
        <taxon>Pezizomycotina</taxon>
        <taxon>Dothideomycetes</taxon>
        <taxon>Pleosporomycetidae</taxon>
        <taxon>Pleosporales</taxon>
        <taxon>Pleosporineae</taxon>
        <taxon>Phaeosphaeriaceae</taxon>
        <taxon>Ophiobolus</taxon>
    </lineage>
</organism>
<dbReference type="InterPro" id="IPR053029">
    <property type="entry name" value="RNA_pol_I-specific_init_factor"/>
</dbReference>
<evidence type="ECO:0008006" key="4">
    <source>
        <dbReference type="Google" id="ProtNLM"/>
    </source>
</evidence>
<dbReference type="Pfam" id="PF04090">
    <property type="entry name" value="Rrn11"/>
    <property type="match status" value="1"/>
</dbReference>
<dbReference type="OrthoDB" id="2159786at2759"/>
<dbReference type="PANTHER" id="PTHR28244:SF1">
    <property type="entry name" value="RNA POLYMERASE I-SPECIFIC TRANSCRIPTION INITIATION FACTOR RRN11"/>
    <property type="match status" value="1"/>
</dbReference>
<dbReference type="GO" id="GO:0042790">
    <property type="term" value="P:nucleolar large rRNA transcription by RNA polymerase I"/>
    <property type="evidence" value="ECO:0007669"/>
    <property type="project" value="TreeGrafter"/>
</dbReference>
<protein>
    <recommendedName>
        <fullName evidence="4">RNA polymerase I-specific transcription initiation factor rrn11</fullName>
    </recommendedName>
</protein>
<reference evidence="2" key="1">
    <citation type="journal article" date="2020" name="Stud. Mycol.">
        <title>101 Dothideomycetes genomes: a test case for predicting lifestyles and emergence of pathogens.</title>
        <authorList>
            <person name="Haridas S."/>
            <person name="Albert R."/>
            <person name="Binder M."/>
            <person name="Bloem J."/>
            <person name="Labutti K."/>
            <person name="Salamov A."/>
            <person name="Andreopoulos B."/>
            <person name="Baker S."/>
            <person name="Barry K."/>
            <person name="Bills G."/>
            <person name="Bluhm B."/>
            <person name="Cannon C."/>
            <person name="Castanera R."/>
            <person name="Culley D."/>
            <person name="Daum C."/>
            <person name="Ezra D."/>
            <person name="Gonzalez J."/>
            <person name="Henrissat B."/>
            <person name="Kuo A."/>
            <person name="Liang C."/>
            <person name="Lipzen A."/>
            <person name="Lutzoni F."/>
            <person name="Magnuson J."/>
            <person name="Mondo S."/>
            <person name="Nolan M."/>
            <person name="Ohm R."/>
            <person name="Pangilinan J."/>
            <person name="Park H.-J."/>
            <person name="Ramirez L."/>
            <person name="Alfaro M."/>
            <person name="Sun H."/>
            <person name="Tritt A."/>
            <person name="Yoshinaga Y."/>
            <person name="Zwiers L.-H."/>
            <person name="Turgeon B."/>
            <person name="Goodwin S."/>
            <person name="Spatafora J."/>
            <person name="Crous P."/>
            <person name="Grigoriev I."/>
        </authorList>
    </citation>
    <scope>NUCLEOTIDE SEQUENCE</scope>
    <source>
        <strain evidence="2">CBS 113818</strain>
    </source>
</reference>
<name>A0A6A6ZVJ4_9PLEO</name>